<reference evidence="2 3" key="1">
    <citation type="submission" date="2024-01" db="EMBL/GenBank/DDBJ databases">
        <title>The genome of the rayed Mediterranean limpet Patella caerulea (Linnaeus, 1758).</title>
        <authorList>
            <person name="Anh-Thu Weber A."/>
            <person name="Halstead-Nussloch G."/>
        </authorList>
    </citation>
    <scope>NUCLEOTIDE SEQUENCE [LARGE SCALE GENOMIC DNA]</scope>
    <source>
        <strain evidence="2">AATW-2023a</strain>
        <tissue evidence="2">Whole specimen</tissue>
    </source>
</reference>
<name>A0AAN8GDL8_PATCE</name>
<evidence type="ECO:0000313" key="2">
    <source>
        <dbReference type="EMBL" id="KAK6168716.1"/>
    </source>
</evidence>
<dbReference type="EMBL" id="JAZGQO010000015">
    <property type="protein sequence ID" value="KAK6168716.1"/>
    <property type="molecule type" value="Genomic_DNA"/>
</dbReference>
<evidence type="ECO:0000256" key="1">
    <source>
        <dbReference type="SAM" id="MobiDB-lite"/>
    </source>
</evidence>
<gene>
    <name evidence="2" type="ORF">SNE40_019902</name>
</gene>
<feature type="region of interest" description="Disordered" evidence="1">
    <location>
        <begin position="479"/>
        <end position="515"/>
    </location>
</feature>
<sequence length="1523" mass="172029">MSCPSAFKIVSPTSVENLEINWENCALCQSKTQEPTIVPQKGKRFDKGIGYGTLARELTNARDVGFNPLQIDFDRLDDGSGIEQTLRTHQACWHKLCKNEYSKLKLDRWRKRVAPREEKPEASPRKTRRMDGDQSKTGEEDTCLFCDGMGGDLHTASTFAIDHTVRQYALKLKDSNLLRKIAGGDLVAIEAKYHKSCMTKLFHDARAAQKCDDETDISSFDSIALAELIAHIDEASSLQDTAPVFRLADLVETYRQRLIDLGMPPDIHVNRTRLKERLLLNCPHLTATKFGREILLVVDRDIGDAVIRACTADSDIMCLSKAATIVRRQIFENDYTFNGKLGRKEQMKSVPSVLLALVSMILEGPNIKDQLDRTKFQRNAGLTISQLLVFNCVKHASFNGHVRHNKSQETPLPIYIGLKLHSETRKRELVDRLHSLGISISYDRLLRMSSSVANRLCTQYEKDGVVCPPQLRKGVFTTGQADNIDHNPSSVSAKDSFHGTAHSLCQHPDESNSDQIRSDALQFEDDSSQTKQVQQLPAKYTCIPAAQALPKEVHVPVYYGPVRTPTETVNMKEDRKLEYMWLEHQMTLCQEETQLCATDNASWAAYHASRHEDSPTAQTNVSLLPFFREKSTSVAMISHIMNNNAAATQFLNPGQTPVLTMDQPLYAVAKQLQWRFPNVYGEDKYVIILGGLHTEMAALRTIGDILDGSGWTDALTQADIATAGTCEGFLRASHVTKTRRAHQVTAAALYQLQQKAYWNSKEIENNDSCQTEEDGFMKWCAERSEMYPQFHYWQTVLDFELTILQFVRSVRVSNFDLYIASQAELIPWFFALDHPNYARWLPVHVRDMLSLQDRCPDVFREFNRGAFTAKKTVRPFSAISLDQAHEQINALVKGDGGAVGLTENPGALRRWMVAGPEIARKVEEFEDGLDEDVTTSNITCLDRHHEQTKSVQEKFVHDVRSLVTTIEEMGNPFMEESMDLLNLNSKVVMPEKVVKDLKNIYSLGKEKYYQFMEERFNSNSKSIGDTIPRNKLVMFSKPGTENHKAAGRLTELKNDRALFSRLYIASQTREGDVDEFFRHENQSTPPSLATGGQMRQGDKHNLLDCLEGNLTHSHNNSLDVDCKVLDGPAVVHFLGPGTCCTFEDYAKVFLQYVVKELDTVSRIDIVWDIYKSDSLKTVTREKRGCGTRRRVSSSTRIPGNWPAFLRNTENKEELFRFLAQKCAHFYEGTKVIYSTVDDQVVCSSRGTISSAIAPCSHEEADSRIFVHIKDMAQQGHTRVMIRTVDTDVVVMAVAKFLQIGLEELWVAFGTGKNYRHIGIHQIVSRIGPEKSQALSFFHAFTGCDTVSFFSNRGKKSAWQAWEAYPDATEAFHALCSRPHDISKVTMETLERFVVLMYDRTSELQGVDAARRHLFSKKSREIENIPPTSAALLQHTKRAAFQAGHIWDQCLVPKPFVPSPGDWGWEKCYGQWVIVWTTLPEAAKACHELLSCKCKKTCKGNCKCHRANLQCTSLCACDGQCYGK</sequence>
<evidence type="ECO:0000313" key="3">
    <source>
        <dbReference type="Proteomes" id="UP001347796"/>
    </source>
</evidence>
<dbReference type="Proteomes" id="UP001347796">
    <property type="component" value="Unassembled WGS sequence"/>
</dbReference>
<keyword evidence="3" id="KW-1185">Reference proteome</keyword>
<feature type="compositionally biased region" description="Basic and acidic residues" evidence="1">
    <location>
        <begin position="114"/>
        <end position="138"/>
    </location>
</feature>
<comment type="caution">
    <text evidence="2">The sequence shown here is derived from an EMBL/GenBank/DDBJ whole genome shotgun (WGS) entry which is preliminary data.</text>
</comment>
<accession>A0AAN8GDL8</accession>
<organism evidence="2 3">
    <name type="scientific">Patella caerulea</name>
    <name type="common">Rayed Mediterranean limpet</name>
    <dbReference type="NCBI Taxonomy" id="87958"/>
    <lineage>
        <taxon>Eukaryota</taxon>
        <taxon>Metazoa</taxon>
        <taxon>Spiralia</taxon>
        <taxon>Lophotrochozoa</taxon>
        <taxon>Mollusca</taxon>
        <taxon>Gastropoda</taxon>
        <taxon>Patellogastropoda</taxon>
        <taxon>Patelloidea</taxon>
        <taxon>Patellidae</taxon>
        <taxon>Patella</taxon>
    </lineage>
</organism>
<protein>
    <recommendedName>
        <fullName evidence="4">Tesmin/TSO1-like CXC domain-containing protein</fullName>
    </recommendedName>
</protein>
<feature type="compositionally biased region" description="Polar residues" evidence="1">
    <location>
        <begin position="479"/>
        <end position="493"/>
    </location>
</feature>
<dbReference type="PANTHER" id="PTHR47018">
    <property type="entry name" value="CXC DOMAIN-CONTAINING PROTEIN-RELATED"/>
    <property type="match status" value="1"/>
</dbReference>
<feature type="region of interest" description="Disordered" evidence="1">
    <location>
        <begin position="112"/>
        <end position="138"/>
    </location>
</feature>
<dbReference type="PANTHER" id="PTHR47018:SF4">
    <property type="match status" value="1"/>
</dbReference>
<evidence type="ECO:0008006" key="4">
    <source>
        <dbReference type="Google" id="ProtNLM"/>
    </source>
</evidence>
<proteinExistence type="predicted"/>